<organism evidence="2 3">
    <name type="scientific">Candidatus Endobugula sertula</name>
    <name type="common">Bugula neritina bacterial symbiont</name>
    <dbReference type="NCBI Taxonomy" id="62101"/>
    <lineage>
        <taxon>Bacteria</taxon>
        <taxon>Pseudomonadati</taxon>
        <taxon>Pseudomonadota</taxon>
        <taxon>Gammaproteobacteria</taxon>
        <taxon>Cellvibrionales</taxon>
        <taxon>Cellvibrionaceae</taxon>
        <taxon>Candidatus Endobugula</taxon>
    </lineage>
</organism>
<sequence length="438" mass="48467">MRLSRIASTSVLIPALSLATFPTAAKEFVIGLSPFYAAETRQQQVQQSLKFASALDRGDRVTFINAYHLETLGVFTVPQKATYASVKARLNFNKQAVGRLMRFAQDAPKIQQPPSIEGAVRLLQFLRHVAQNRQGNEAMDVMILGSPFYADAKDPEFLMVDGIIPSDGHLNVSREKSVYGIAGQEAALKNLRVHMAFGNAAMLSDRHSFRVERFWQLFVTEQGGEWVSFVQDMQSLFSRVKAQAPALPNPHQKQDGERLEMIRLQPVSVEAALHDRPLSIVQPSTAQISQAQNVEIAITWDQCHKTCDLDLHVRPKPNSKILSYRHTRSQDGIYYKDFRRSPQGTGGFETVELSTPVDLNHLVIAVNFFSGTAAAQGETRQGATGQIRLAIDGKTYGKAFTIPAKRGNGGKQVHRAFANGQSPSPHTILINPLSIIQP</sequence>
<evidence type="ECO:0000256" key="1">
    <source>
        <dbReference type="SAM" id="SignalP"/>
    </source>
</evidence>
<reference evidence="2 3" key="1">
    <citation type="journal article" date="2016" name="Appl. Environ. Microbiol.">
        <title>Lack of Overt Genome Reduction in the Bryostatin-Producing Bryozoan Symbiont "Candidatus Endobugula sertula".</title>
        <authorList>
            <person name="Miller I.J."/>
            <person name="Vanee N."/>
            <person name="Fong S.S."/>
            <person name="Lim-Fong G.E."/>
            <person name="Kwan J.C."/>
        </authorList>
    </citation>
    <scope>NUCLEOTIDE SEQUENCE [LARGE SCALE GENOMIC DNA]</scope>
    <source>
        <strain evidence="2">AB1-4</strain>
    </source>
</reference>
<accession>A0A1D2QNB5</accession>
<protein>
    <submittedName>
        <fullName evidence="2">Uncharacterized protein</fullName>
    </submittedName>
</protein>
<dbReference type="STRING" id="62101.AB835_10860"/>
<evidence type="ECO:0000313" key="2">
    <source>
        <dbReference type="EMBL" id="ODS23044.1"/>
    </source>
</evidence>
<keyword evidence="1" id="KW-0732">Signal</keyword>
<evidence type="ECO:0000313" key="3">
    <source>
        <dbReference type="Proteomes" id="UP000242502"/>
    </source>
</evidence>
<comment type="caution">
    <text evidence="2">The sequence shown here is derived from an EMBL/GenBank/DDBJ whole genome shotgun (WGS) entry which is preliminary data.</text>
</comment>
<name>A0A1D2QNB5_9GAMM</name>
<dbReference type="Proteomes" id="UP000242502">
    <property type="component" value="Unassembled WGS sequence"/>
</dbReference>
<dbReference type="EMBL" id="MDLC01000041">
    <property type="protein sequence ID" value="ODS23044.1"/>
    <property type="molecule type" value="Genomic_DNA"/>
</dbReference>
<dbReference type="AlphaFoldDB" id="A0A1D2QNB5"/>
<feature type="chain" id="PRO_5008906546" evidence="1">
    <location>
        <begin position="25"/>
        <end position="438"/>
    </location>
</feature>
<feature type="signal peptide" evidence="1">
    <location>
        <begin position="1"/>
        <end position="24"/>
    </location>
</feature>
<gene>
    <name evidence="2" type="ORF">AB835_10860</name>
</gene>
<proteinExistence type="predicted"/>